<dbReference type="InterPro" id="IPR003141">
    <property type="entry name" value="Pol/His_phosphatase_N"/>
</dbReference>
<dbReference type="Gene3D" id="3.40.50.2000">
    <property type="entry name" value="Glycogen Phosphorylase B"/>
    <property type="match status" value="2"/>
</dbReference>
<organism evidence="2 3">
    <name type="scientific">Sulfurihydrogenibium yellowstonense SS-5</name>
    <dbReference type="NCBI Taxonomy" id="432331"/>
    <lineage>
        <taxon>Bacteria</taxon>
        <taxon>Pseudomonadati</taxon>
        <taxon>Aquificota</taxon>
        <taxon>Aquificia</taxon>
        <taxon>Aquificales</taxon>
        <taxon>Hydrogenothermaceae</taxon>
        <taxon>Sulfurihydrogenibium</taxon>
    </lineage>
</organism>
<protein>
    <submittedName>
        <fullName evidence="2">Glycosyl transferase, group 1</fullName>
    </submittedName>
</protein>
<dbReference type="SUPFAM" id="SSF53756">
    <property type="entry name" value="UDP-Glycosyltransferase/glycogen phosphorylase"/>
    <property type="match status" value="1"/>
</dbReference>
<evidence type="ECO:0000313" key="2">
    <source>
        <dbReference type="EMBL" id="EEP60890.1"/>
    </source>
</evidence>
<dbReference type="SMART" id="SM00481">
    <property type="entry name" value="POLIIIAc"/>
    <property type="match status" value="1"/>
</dbReference>
<dbReference type="PANTHER" id="PTHR45947:SF3">
    <property type="entry name" value="SULFOQUINOVOSYL TRANSFERASE SQD2"/>
    <property type="match status" value="1"/>
</dbReference>
<dbReference type="CDD" id="cd03814">
    <property type="entry name" value="GT4-like"/>
    <property type="match status" value="1"/>
</dbReference>
<dbReference type="SUPFAM" id="SSF89550">
    <property type="entry name" value="PHP domain-like"/>
    <property type="match status" value="1"/>
</dbReference>
<comment type="caution">
    <text evidence="2">The sequence shown here is derived from an EMBL/GenBank/DDBJ whole genome shotgun (WGS) entry which is preliminary data.</text>
</comment>
<name>C4FJ54_9AQUI</name>
<feature type="domain" description="Polymerase/histidinol phosphatase N-terminal" evidence="1">
    <location>
        <begin position="4"/>
        <end position="94"/>
    </location>
</feature>
<dbReference type="Gene3D" id="3.20.20.140">
    <property type="entry name" value="Metal-dependent hydrolases"/>
    <property type="match status" value="1"/>
</dbReference>
<dbReference type="InterPro" id="IPR001296">
    <property type="entry name" value="Glyco_trans_1"/>
</dbReference>
<accession>C4FJ54</accession>
<dbReference type="GO" id="GO:0016757">
    <property type="term" value="F:glycosyltransferase activity"/>
    <property type="evidence" value="ECO:0007669"/>
    <property type="project" value="InterPro"/>
</dbReference>
<dbReference type="InterPro" id="IPR050194">
    <property type="entry name" value="Glycosyltransferase_grp1"/>
</dbReference>
<dbReference type="Pfam" id="PF13439">
    <property type="entry name" value="Glyco_transf_4"/>
    <property type="match status" value="1"/>
</dbReference>
<proteinExistence type="predicted"/>
<dbReference type="OrthoDB" id="9802525at2"/>
<dbReference type="Proteomes" id="UP000005540">
    <property type="component" value="Unassembled WGS sequence"/>
</dbReference>
<dbReference type="InterPro" id="IPR016195">
    <property type="entry name" value="Pol/histidinol_Pase-like"/>
</dbReference>
<reference evidence="2 3" key="1">
    <citation type="submission" date="2009-04" db="EMBL/GenBank/DDBJ databases">
        <authorList>
            <person name="Reysenbach A.-L."/>
            <person name="Heidelberg J.F."/>
            <person name="Nelson W.C."/>
        </authorList>
    </citation>
    <scope>NUCLEOTIDE SEQUENCE [LARGE SCALE GENOMIC DNA]</scope>
    <source>
        <strain evidence="2 3">SS-5</strain>
    </source>
</reference>
<evidence type="ECO:0000259" key="1">
    <source>
        <dbReference type="SMART" id="SM00481"/>
    </source>
</evidence>
<sequence length="771" mass="89123">MIKVDLHLHSEASNKPGGYLSNKLKISESYVKPKKVYEKLKERGMTLFTITDHDTIDGCLEIAHLPNVFISEEITTYFPEDRAKIHVIAIDINEKIHQDIQKVRGNIYELVDYLQKNNITHILAHPLYNMDGKLTKSHIEKLGLLFDNWEILNGTRSKTSSQITEKIANYFSQKDVIERLANKYGFNKRRRDFISFTGGSDDHGGLDLGTGYTIAEGETVEDLKNTISEGKTRCDGLHGNPKRLTHMVMNIAKEGLKRQYNLGNFGVLLDYLFEPRQQSTYILDQILGRNSILNFIETVIKHKGEVSQDNHENIHRFFINLIPYYISNIRNQKNLDFDKISMYLGKILIFSSSYLFYVSVYKQRADEKNFSKKIYKEFFDNGHVEGKIAYLTDTFFEINGVSRTTQKLLNLAKEENLDIKFIISYDKNIEEDEHLINFKPMFTFKLPEYEEIPINIPNFLELLDYIEQNNFDVIYAPTPGPVGLMGFAISKILGIPFVTTFHTDFPEYVYRYTSEPALKEFVAQGLKFIYNNSEKVLVPSRYYFQKLAEIGVEPEKMEVFRRGVNQEKFNPSFRDKNFWKKYDPKYNFEQVVLYVGRVAKEKDLDVFIEVYELMKNNPKVKFAIVGDGPYLKELKQTYEGKIIFTGFLEGEELSKAFASADFFLFPSTTETFGNVVLEAMASGLIPLVSDKGASKENIVEDITGFVISNNDPKEYKLILERLIENPVLSQKIRNNILKLVSNLDERSLLLEMVEKFSLGCLSKKQLEEVYV</sequence>
<gene>
    <name evidence="2" type="ORF">SULYE_0596</name>
</gene>
<dbReference type="InterPro" id="IPR028098">
    <property type="entry name" value="Glyco_trans_4-like_N"/>
</dbReference>
<dbReference type="EMBL" id="ABZS01000043">
    <property type="protein sequence ID" value="EEP60890.1"/>
    <property type="molecule type" value="Genomic_DNA"/>
</dbReference>
<dbReference type="AlphaFoldDB" id="C4FJ54"/>
<keyword evidence="2" id="KW-0808">Transferase</keyword>
<dbReference type="RefSeq" id="WP_007546271.1">
    <property type="nucleotide sequence ID" value="NZ_ABZS01000043.1"/>
</dbReference>
<dbReference type="PANTHER" id="PTHR45947">
    <property type="entry name" value="SULFOQUINOVOSYL TRANSFERASE SQD2"/>
    <property type="match status" value="1"/>
</dbReference>
<keyword evidence="3" id="KW-1185">Reference proteome</keyword>
<evidence type="ECO:0000313" key="3">
    <source>
        <dbReference type="Proteomes" id="UP000005540"/>
    </source>
</evidence>
<dbReference type="Pfam" id="PF00534">
    <property type="entry name" value="Glycos_transf_1"/>
    <property type="match status" value="1"/>
</dbReference>